<name>A0A8K0V4A3_9ENTR</name>
<reference evidence="1" key="1">
    <citation type="submission" date="2021-01" db="EMBL/GenBank/DDBJ databases">
        <title>Intestinitalea alba gen. nov., sp. nov., a novel genus of the family Enterobacteriaceae, isolated from the gut of the plastic-eating mealworm Tenebrio molitor L.</title>
        <authorList>
            <person name="Yang Y."/>
        </authorList>
    </citation>
    <scope>NUCLEOTIDE SEQUENCE</scope>
    <source>
        <strain evidence="1">BIT-L3</strain>
    </source>
</reference>
<dbReference type="Proteomes" id="UP000659047">
    <property type="component" value="Unassembled WGS sequence"/>
</dbReference>
<dbReference type="SUPFAM" id="SSF52799">
    <property type="entry name" value="(Phosphotyrosine protein) phosphatases II"/>
    <property type="match status" value="1"/>
</dbReference>
<organism evidence="1 2">
    <name type="scientific">Tenebrionibacter intestinalis</name>
    <dbReference type="NCBI Taxonomy" id="2799638"/>
    <lineage>
        <taxon>Bacteria</taxon>
        <taxon>Pseudomonadati</taxon>
        <taxon>Pseudomonadota</taxon>
        <taxon>Gammaproteobacteria</taxon>
        <taxon>Enterobacterales</taxon>
        <taxon>Enterobacteriaceae</taxon>
        <taxon>Tenebrionibacter/Tenebrionicola group</taxon>
        <taxon>Tenebrionibacter</taxon>
    </lineage>
</organism>
<dbReference type="EMBL" id="JAEPBH010000055">
    <property type="protein sequence ID" value="MBK4716812.1"/>
    <property type="molecule type" value="Genomic_DNA"/>
</dbReference>
<evidence type="ECO:0000313" key="1">
    <source>
        <dbReference type="EMBL" id="MBK4716812.1"/>
    </source>
</evidence>
<dbReference type="InterPro" id="IPR029021">
    <property type="entry name" value="Prot-tyrosine_phosphatase-like"/>
</dbReference>
<dbReference type="AlphaFoldDB" id="A0A8K0V4A3"/>
<gene>
    <name evidence="1" type="ORF">JJB97_16025</name>
</gene>
<dbReference type="GO" id="GO:0004721">
    <property type="term" value="F:phosphoprotein phosphatase activity"/>
    <property type="evidence" value="ECO:0007669"/>
    <property type="project" value="InterPro"/>
</dbReference>
<dbReference type="Gene3D" id="3.90.190.10">
    <property type="entry name" value="Protein tyrosine phosphatase superfamily"/>
    <property type="match status" value="1"/>
</dbReference>
<protein>
    <submittedName>
        <fullName evidence="1">Tyrosine-protein phosphatase</fullName>
    </submittedName>
</protein>
<proteinExistence type="predicted"/>
<dbReference type="InterPro" id="IPR026893">
    <property type="entry name" value="Tyr/Ser_Pase_IphP-type"/>
</dbReference>
<comment type="caution">
    <text evidence="1">The sequence shown here is derived from an EMBL/GenBank/DDBJ whole genome shotgun (WGS) entry which is preliminary data.</text>
</comment>
<evidence type="ECO:0000313" key="2">
    <source>
        <dbReference type="Proteomes" id="UP000659047"/>
    </source>
</evidence>
<keyword evidence="2" id="KW-1185">Reference proteome</keyword>
<dbReference type="Pfam" id="PF13350">
    <property type="entry name" value="Y_phosphatase3"/>
    <property type="match status" value="1"/>
</dbReference>
<accession>A0A8K0V4A3</accession>
<sequence length="256" mass="28600">MSEIIKPNPVTVDGVINVRDLGGYPVKDGRMRSGRLLRGAELSTLTAQGQQQLAQYPVGIVIDMRTDAEIEPKPDILPEGAQMIHLDVMAGQNLDPIAMLELLKENDGATLMRESYRVYVTDATAIEAWRQYFQLLLNQDDNAIYYHCTAGKDRTGIATALVLFALGAKHRVVMADYLLSNVYREVLIQQQLEQIQALMPDVSPESVLDLLVVREDYLETLLTTVDENYGDMDNFLSSALGIGKKEREQLKSMLVI</sequence>
<dbReference type="RefSeq" id="WP_238715082.1">
    <property type="nucleotide sequence ID" value="NZ_JAEPBH010000055.1"/>
</dbReference>